<proteinExistence type="predicted"/>
<evidence type="ECO:0000313" key="1">
    <source>
        <dbReference type="EMBL" id="MPN57798.1"/>
    </source>
</evidence>
<dbReference type="AlphaFoldDB" id="A0A645J295"/>
<comment type="caution">
    <text evidence="1">The sequence shown here is derived from an EMBL/GenBank/DDBJ whole genome shotgun (WGS) entry which is preliminary data.</text>
</comment>
<name>A0A645J295_9ZZZZ</name>
<reference evidence="1" key="1">
    <citation type="submission" date="2019-08" db="EMBL/GenBank/DDBJ databases">
        <authorList>
            <person name="Kucharzyk K."/>
            <person name="Murdoch R.W."/>
            <person name="Higgins S."/>
            <person name="Loffler F."/>
        </authorList>
    </citation>
    <scope>NUCLEOTIDE SEQUENCE</scope>
</reference>
<organism evidence="1">
    <name type="scientific">bioreactor metagenome</name>
    <dbReference type="NCBI Taxonomy" id="1076179"/>
    <lineage>
        <taxon>unclassified sequences</taxon>
        <taxon>metagenomes</taxon>
        <taxon>ecological metagenomes</taxon>
    </lineage>
</organism>
<protein>
    <submittedName>
        <fullName evidence="1">Uncharacterized protein</fullName>
    </submittedName>
</protein>
<dbReference type="EMBL" id="VSSQ01129793">
    <property type="protein sequence ID" value="MPN57798.1"/>
    <property type="molecule type" value="Genomic_DNA"/>
</dbReference>
<accession>A0A645J295</accession>
<sequence>MQRVHVSGVNDAEGARPVRLHARNGAEGAVLLLLHADGRALVPRVQNHQREIGGKAFVHRPVL</sequence>
<gene>
    <name evidence="1" type="ORF">SDC9_205492</name>
</gene>